<gene>
    <name evidence="1" type="ORF">FMOSSE_LOCUS10541</name>
</gene>
<sequence length="68" mass="7718">STFQNYSKKFRISRTKYSLILYAGFIENGAKAKTFKYGEMTFTSENGELYVGNANGKARITQPDVMAY</sequence>
<comment type="caution">
    <text evidence="1">The sequence shown here is derived from an EMBL/GenBank/DDBJ whole genome shotgun (WGS) entry which is preliminary data.</text>
</comment>
<feature type="non-terminal residue" evidence="1">
    <location>
        <position position="1"/>
    </location>
</feature>
<protein>
    <submittedName>
        <fullName evidence="1">500_t:CDS:1</fullName>
    </submittedName>
</protein>
<proteinExistence type="predicted"/>
<name>A0A9N9GWR1_FUNMO</name>
<evidence type="ECO:0000313" key="1">
    <source>
        <dbReference type="EMBL" id="CAG8632100.1"/>
    </source>
</evidence>
<accession>A0A9N9GWR1</accession>
<dbReference type="EMBL" id="CAJVPP010003546">
    <property type="protein sequence ID" value="CAG8632100.1"/>
    <property type="molecule type" value="Genomic_DNA"/>
</dbReference>
<reference evidence="1" key="1">
    <citation type="submission" date="2021-06" db="EMBL/GenBank/DDBJ databases">
        <authorList>
            <person name="Kallberg Y."/>
            <person name="Tangrot J."/>
            <person name="Rosling A."/>
        </authorList>
    </citation>
    <scope>NUCLEOTIDE SEQUENCE</scope>
    <source>
        <strain evidence="1">87-6 pot B 2015</strain>
    </source>
</reference>
<dbReference type="AlphaFoldDB" id="A0A9N9GWR1"/>
<evidence type="ECO:0000313" key="2">
    <source>
        <dbReference type="Proteomes" id="UP000789375"/>
    </source>
</evidence>
<dbReference type="Proteomes" id="UP000789375">
    <property type="component" value="Unassembled WGS sequence"/>
</dbReference>
<keyword evidence="2" id="KW-1185">Reference proteome</keyword>
<organism evidence="1 2">
    <name type="scientific">Funneliformis mosseae</name>
    <name type="common">Endomycorrhizal fungus</name>
    <name type="synonym">Glomus mosseae</name>
    <dbReference type="NCBI Taxonomy" id="27381"/>
    <lineage>
        <taxon>Eukaryota</taxon>
        <taxon>Fungi</taxon>
        <taxon>Fungi incertae sedis</taxon>
        <taxon>Mucoromycota</taxon>
        <taxon>Glomeromycotina</taxon>
        <taxon>Glomeromycetes</taxon>
        <taxon>Glomerales</taxon>
        <taxon>Glomeraceae</taxon>
        <taxon>Funneliformis</taxon>
    </lineage>
</organism>